<dbReference type="SUPFAM" id="SSF55729">
    <property type="entry name" value="Acyl-CoA N-acyltransferases (Nat)"/>
    <property type="match status" value="1"/>
</dbReference>
<protein>
    <submittedName>
        <fullName evidence="2">N-acetyltransferase</fullName>
    </submittedName>
</protein>
<feature type="domain" description="N-acetyltransferase" evidence="1">
    <location>
        <begin position="1"/>
        <end position="126"/>
    </location>
</feature>
<dbReference type="OrthoDB" id="3216107at2"/>
<dbReference type="InterPro" id="IPR000182">
    <property type="entry name" value="GNAT_dom"/>
</dbReference>
<proteinExistence type="predicted"/>
<dbReference type="AlphaFoldDB" id="A0A4R6C0N0"/>
<sequence length="126" mass="14821">MIRAFRTADIDQIQALNKAEGWDNLVARHEQTLHSWQHSVAFVMELENEVVACIRALTDGYVSLYVCELIVRKDVRGKGYARVLLDYVHDIYPSTRMELLATADSKDYYTPRFRPFYGFRRTYHEN</sequence>
<gene>
    <name evidence="2" type="ORF">ERX55_04045</name>
</gene>
<dbReference type="CDD" id="cd04301">
    <property type="entry name" value="NAT_SF"/>
    <property type="match status" value="1"/>
</dbReference>
<comment type="caution">
    <text evidence="2">The sequence shown here is derived from an EMBL/GenBank/DDBJ whole genome shotgun (WGS) entry which is preliminary data.</text>
</comment>
<dbReference type="Proteomes" id="UP000294843">
    <property type="component" value="Unassembled WGS sequence"/>
</dbReference>
<evidence type="ECO:0000313" key="3">
    <source>
        <dbReference type="Proteomes" id="UP000294843"/>
    </source>
</evidence>
<dbReference type="InterPro" id="IPR016181">
    <property type="entry name" value="Acyl_CoA_acyltransferase"/>
</dbReference>
<dbReference type="PROSITE" id="PS51186">
    <property type="entry name" value="GNAT"/>
    <property type="match status" value="1"/>
</dbReference>
<keyword evidence="3" id="KW-1185">Reference proteome</keyword>
<reference evidence="2 3" key="1">
    <citation type="submission" date="2019-01" db="EMBL/GenBank/DDBJ databases">
        <title>Draft genome sequences of the type strains of six Macrococcus species.</title>
        <authorList>
            <person name="Mazhar S."/>
            <person name="Altermann E."/>
            <person name="Hill C."/>
            <person name="Mcauliffe O."/>
        </authorList>
    </citation>
    <scope>NUCLEOTIDE SEQUENCE [LARGE SCALE GENOMIC DNA]</scope>
    <source>
        <strain evidence="2 3">ATCC 51825</strain>
    </source>
</reference>
<dbReference type="Gene3D" id="3.40.630.30">
    <property type="match status" value="1"/>
</dbReference>
<evidence type="ECO:0000259" key="1">
    <source>
        <dbReference type="PROSITE" id="PS51186"/>
    </source>
</evidence>
<accession>A0A4R6C0N0</accession>
<dbReference type="Pfam" id="PF00583">
    <property type="entry name" value="Acetyltransf_1"/>
    <property type="match status" value="1"/>
</dbReference>
<name>A0A4R6C0N0_9STAP</name>
<keyword evidence="2" id="KW-0808">Transferase</keyword>
<dbReference type="GO" id="GO:0016747">
    <property type="term" value="F:acyltransferase activity, transferring groups other than amino-acyl groups"/>
    <property type="evidence" value="ECO:0007669"/>
    <property type="project" value="InterPro"/>
</dbReference>
<dbReference type="RefSeq" id="WP_133451326.1">
    <property type="nucleotide sequence ID" value="NZ_SCWF01000003.1"/>
</dbReference>
<evidence type="ECO:0000313" key="2">
    <source>
        <dbReference type="EMBL" id="TDM14596.1"/>
    </source>
</evidence>
<dbReference type="EMBL" id="SCWF01000003">
    <property type="protein sequence ID" value="TDM14596.1"/>
    <property type="molecule type" value="Genomic_DNA"/>
</dbReference>
<organism evidence="2 3">
    <name type="scientific">Macrococcus bovicus</name>
    <dbReference type="NCBI Taxonomy" id="69968"/>
    <lineage>
        <taxon>Bacteria</taxon>
        <taxon>Bacillati</taxon>
        <taxon>Bacillota</taxon>
        <taxon>Bacilli</taxon>
        <taxon>Bacillales</taxon>
        <taxon>Staphylococcaceae</taxon>
        <taxon>Macrococcus</taxon>
    </lineage>
</organism>